<protein>
    <submittedName>
        <fullName evidence="2">Uncharacterized protein</fullName>
    </submittedName>
</protein>
<evidence type="ECO:0000313" key="2">
    <source>
        <dbReference type="EMBL" id="MBB6488841.1"/>
    </source>
</evidence>
<keyword evidence="1" id="KW-0812">Transmembrane</keyword>
<dbReference type="EMBL" id="JACHBG010000027">
    <property type="protein sequence ID" value="MBB6488841.1"/>
    <property type="molecule type" value="Genomic_DNA"/>
</dbReference>
<gene>
    <name evidence="2" type="ORF">GGD46_006164</name>
</gene>
<feature type="transmembrane region" description="Helical" evidence="1">
    <location>
        <begin position="12"/>
        <end position="35"/>
    </location>
</feature>
<comment type="caution">
    <text evidence="2">The sequence shown here is derived from an EMBL/GenBank/DDBJ whole genome shotgun (WGS) entry which is preliminary data.</text>
</comment>
<keyword evidence="1" id="KW-0472">Membrane</keyword>
<evidence type="ECO:0000313" key="3">
    <source>
        <dbReference type="Proteomes" id="UP000565576"/>
    </source>
</evidence>
<keyword evidence="1" id="KW-1133">Transmembrane helix</keyword>
<proteinExistence type="predicted"/>
<name>A0A7X0MFU7_9HYPH</name>
<reference evidence="2 3" key="1">
    <citation type="submission" date="2020-08" db="EMBL/GenBank/DDBJ databases">
        <title>Genomic Encyclopedia of Type Strains, Phase IV (KMG-V): Genome sequencing to study the core and pangenomes of soil and plant-associated prokaryotes.</title>
        <authorList>
            <person name="Whitman W."/>
        </authorList>
    </citation>
    <scope>NUCLEOTIDE SEQUENCE [LARGE SCALE GENOMIC DNA]</scope>
    <source>
        <strain evidence="2 3">SEMIA 4060</strain>
    </source>
</reference>
<accession>A0A7X0MFU7</accession>
<evidence type="ECO:0000256" key="1">
    <source>
        <dbReference type="SAM" id="Phobius"/>
    </source>
</evidence>
<dbReference type="Proteomes" id="UP000565576">
    <property type="component" value="Unassembled WGS sequence"/>
</dbReference>
<sequence length="85" mass="8728">MIIVAIGMVRDIIVLTAGGRTAATAAIIGVAIIAVGTRLVTTTTVITTIAATIATDQTGRYDNIYTFGAICPMSHFAPCVSRAAM</sequence>
<dbReference type="AlphaFoldDB" id="A0A7X0MFU7"/>
<dbReference type="RefSeq" id="WP_184710616.1">
    <property type="nucleotide sequence ID" value="NZ_JACHBG010000027.1"/>
</dbReference>
<organism evidence="2 3">
    <name type="scientific">Rhizobium lusitanum</name>
    <dbReference type="NCBI Taxonomy" id="293958"/>
    <lineage>
        <taxon>Bacteria</taxon>
        <taxon>Pseudomonadati</taxon>
        <taxon>Pseudomonadota</taxon>
        <taxon>Alphaproteobacteria</taxon>
        <taxon>Hyphomicrobiales</taxon>
        <taxon>Rhizobiaceae</taxon>
        <taxon>Rhizobium/Agrobacterium group</taxon>
        <taxon>Rhizobium</taxon>
    </lineage>
</organism>